<evidence type="ECO:0000313" key="7">
    <source>
        <dbReference type="Proteomes" id="UP000042738"/>
    </source>
</evidence>
<dbReference type="EMBL" id="CP050855">
    <property type="protein sequence ID" value="QLH63829.1"/>
    <property type="molecule type" value="Genomic_DNA"/>
</dbReference>
<evidence type="ECO:0000256" key="3">
    <source>
        <dbReference type="SAM" id="MobiDB-lite"/>
    </source>
</evidence>
<dbReference type="STRING" id="138074.SYMBAF_10058"/>
<dbReference type="CDD" id="cd21177">
    <property type="entry name" value="LPMO_AA10"/>
    <property type="match status" value="1"/>
</dbReference>
<dbReference type="GO" id="GO:0005576">
    <property type="term" value="C:extracellular region"/>
    <property type="evidence" value="ECO:0007669"/>
    <property type="project" value="InterPro"/>
</dbReference>
<dbReference type="InterPro" id="IPR014756">
    <property type="entry name" value="Ig_E-set"/>
</dbReference>
<dbReference type="PANTHER" id="PTHR34823">
    <property type="entry name" value="GLCNAC-BINDING PROTEIN A"/>
    <property type="match status" value="1"/>
</dbReference>
<dbReference type="SMART" id="SM00495">
    <property type="entry name" value="ChtBD3"/>
    <property type="match status" value="1"/>
</dbReference>
<dbReference type="InterPro" id="IPR003610">
    <property type="entry name" value="CBM5/12"/>
</dbReference>
<feature type="region of interest" description="Disordered" evidence="3">
    <location>
        <begin position="200"/>
        <end position="267"/>
    </location>
</feature>
<dbReference type="PRINTS" id="PR01217">
    <property type="entry name" value="PRICHEXTENSN"/>
</dbReference>
<evidence type="ECO:0000313" key="6">
    <source>
        <dbReference type="EMBL" id="QLH63829.1"/>
    </source>
</evidence>
<name>A0A068YVP5_9GAMM</name>
<dbReference type="SUPFAM" id="SSF51055">
    <property type="entry name" value="Carbohydrate binding domain"/>
    <property type="match status" value="1"/>
</dbReference>
<dbReference type="Proteomes" id="UP000042738">
    <property type="component" value="Chromosome"/>
</dbReference>
<keyword evidence="1 4" id="KW-0732">Signal</keyword>
<dbReference type="Gene3D" id="2.70.50.50">
    <property type="entry name" value="chitin-binding protein cbp21"/>
    <property type="match status" value="1"/>
</dbReference>
<dbReference type="AlphaFoldDB" id="A0A068YVP5"/>
<keyword evidence="2" id="KW-0378">Hydrolase</keyword>
<organism evidence="6 7">
    <name type="scientific">Serratia symbiotica</name>
    <dbReference type="NCBI Taxonomy" id="138074"/>
    <lineage>
        <taxon>Bacteria</taxon>
        <taxon>Pseudomonadati</taxon>
        <taxon>Pseudomonadota</taxon>
        <taxon>Gammaproteobacteria</taxon>
        <taxon>Enterobacterales</taxon>
        <taxon>Yersiniaceae</taxon>
        <taxon>Serratia</taxon>
    </lineage>
</organism>
<dbReference type="RefSeq" id="WP_052447602.1">
    <property type="nucleotide sequence ID" value="NZ_CP050855.1"/>
</dbReference>
<dbReference type="Pfam" id="PF03067">
    <property type="entry name" value="LPMO_10"/>
    <property type="match status" value="1"/>
</dbReference>
<dbReference type="InterPro" id="IPR036573">
    <property type="entry name" value="CBM_sf_5/12"/>
</dbReference>
<dbReference type="GO" id="GO:0004553">
    <property type="term" value="F:hydrolase activity, hydrolyzing O-glycosyl compounds"/>
    <property type="evidence" value="ECO:0007669"/>
    <property type="project" value="InterPro"/>
</dbReference>
<dbReference type="GeneID" id="93737602"/>
<gene>
    <name evidence="6" type="ORF">SYMBAF_14025</name>
</gene>
<accession>A0A068YVP5</accession>
<protein>
    <submittedName>
        <fullName evidence="6">Chitin-binding protein</fullName>
    </submittedName>
</protein>
<dbReference type="InterPro" id="IPR051024">
    <property type="entry name" value="GlcNAc_Chitin_IntDeg"/>
</dbReference>
<feature type="signal peptide" evidence="4">
    <location>
        <begin position="1"/>
        <end position="21"/>
    </location>
</feature>
<reference evidence="6 7" key="1">
    <citation type="journal article" date="2014" name="Genome Announc.">
        <title>Whole-Genome Sequence of Serratia symbiotica Strain CWBI-2.3T, a Free-Living Symbiont of the Black Bean Aphid Aphis fabae.</title>
        <authorList>
            <person name="Foray V."/>
            <person name="Grigorescu A.S."/>
            <person name="Sabri A."/>
            <person name="Haubruge E."/>
            <person name="Lognay G."/>
            <person name="Francis F."/>
            <person name="Fauconnier M.L."/>
            <person name="Hance T."/>
            <person name="Thonart P."/>
        </authorList>
    </citation>
    <scope>NUCLEOTIDE SEQUENCE [LARGE SCALE GENOMIC DNA]</scope>
    <source>
        <strain evidence="6">CWBI-2.3</strain>
    </source>
</reference>
<evidence type="ECO:0000256" key="1">
    <source>
        <dbReference type="ARBA" id="ARBA00022729"/>
    </source>
</evidence>
<dbReference type="InterPro" id="IPR004302">
    <property type="entry name" value="Cellulose/chitin-bd_N"/>
</dbReference>
<sequence length="320" mass="34657">MKLNKIAIAVASLLVSGAALSHGYVMDPPARAYLCSSNAVGYSPVTNKGCGNIQYEPQSLEAHKGFPHGGVVDGQIASANRVRGGELDVQNMDRWAKTPISAGKNQFHWTFTAAHPTTKYEYFITKNHWNPNAPLTRASFETTPFCTIQRNGAVPGRGPSEVHTCDVPAREGYQEILAVWTVDDTSNAFYNVIDVEFAGNNNAKPEPTPPPKPEPTPPPKPEPTPPPKPEPTPPPKPEPTPPPKPEPTPPPKPEPTPPKPVPGGAAWDQNKVYATPCAKVTYNGSTWINGWWTRGDKPDNSGEWGVWRKLGSANMHGGCR</sequence>
<evidence type="ECO:0000256" key="4">
    <source>
        <dbReference type="SAM" id="SignalP"/>
    </source>
</evidence>
<evidence type="ECO:0000256" key="2">
    <source>
        <dbReference type="ARBA" id="ARBA00022801"/>
    </source>
</evidence>
<dbReference type="Gene3D" id="2.10.10.20">
    <property type="entry name" value="Carbohydrate-binding module superfamily 5/12"/>
    <property type="match status" value="1"/>
</dbReference>
<dbReference type="GO" id="GO:0030246">
    <property type="term" value="F:carbohydrate binding"/>
    <property type="evidence" value="ECO:0007669"/>
    <property type="project" value="InterPro"/>
</dbReference>
<dbReference type="CDD" id="cd12215">
    <property type="entry name" value="ChiC_BD"/>
    <property type="match status" value="1"/>
</dbReference>
<dbReference type="SUPFAM" id="SSF81296">
    <property type="entry name" value="E set domains"/>
    <property type="match status" value="1"/>
</dbReference>
<dbReference type="PANTHER" id="PTHR34823:SF1">
    <property type="entry name" value="CHITIN-BINDING TYPE-4 DOMAIN-CONTAINING PROTEIN"/>
    <property type="match status" value="1"/>
</dbReference>
<feature type="compositionally biased region" description="Pro residues" evidence="3">
    <location>
        <begin position="206"/>
        <end position="261"/>
    </location>
</feature>
<feature type="domain" description="Chitin-binding type-3" evidence="5">
    <location>
        <begin position="264"/>
        <end position="310"/>
    </location>
</feature>
<proteinExistence type="predicted"/>
<evidence type="ECO:0000259" key="5">
    <source>
        <dbReference type="SMART" id="SM00495"/>
    </source>
</evidence>
<dbReference type="GO" id="GO:0005975">
    <property type="term" value="P:carbohydrate metabolic process"/>
    <property type="evidence" value="ECO:0007669"/>
    <property type="project" value="InterPro"/>
</dbReference>
<feature type="chain" id="PRO_5030002316" evidence="4">
    <location>
        <begin position="22"/>
        <end position="320"/>
    </location>
</feature>